<proteinExistence type="predicted"/>
<name>A0A7W8FE46_9BACT</name>
<evidence type="ECO:0000313" key="2">
    <source>
        <dbReference type="EMBL" id="MBB5142398.1"/>
    </source>
</evidence>
<protein>
    <recommendedName>
        <fullName evidence="4">Sel1 repeat family protein</fullName>
    </recommendedName>
</protein>
<feature type="chain" id="PRO_5030725072" description="Sel1 repeat family protein" evidence="1">
    <location>
        <begin position="25"/>
        <end position="222"/>
    </location>
</feature>
<keyword evidence="1" id="KW-0732">Signal</keyword>
<gene>
    <name evidence="2" type="ORF">HNQ38_000461</name>
</gene>
<keyword evidence="3" id="KW-1185">Reference proteome</keyword>
<feature type="signal peptide" evidence="1">
    <location>
        <begin position="1"/>
        <end position="24"/>
    </location>
</feature>
<dbReference type="SMART" id="SM00671">
    <property type="entry name" value="SEL1"/>
    <property type="match status" value="4"/>
</dbReference>
<dbReference type="Gene3D" id="1.25.40.10">
    <property type="entry name" value="Tetratricopeptide repeat domain"/>
    <property type="match status" value="1"/>
</dbReference>
<evidence type="ECO:0008006" key="4">
    <source>
        <dbReference type="Google" id="ProtNLM"/>
    </source>
</evidence>
<dbReference type="RefSeq" id="WP_183717771.1">
    <property type="nucleotide sequence ID" value="NZ_JACHGO010000001.1"/>
</dbReference>
<reference evidence="2 3" key="1">
    <citation type="submission" date="2020-08" db="EMBL/GenBank/DDBJ databases">
        <title>Genomic Encyclopedia of Type Strains, Phase IV (KMG-IV): sequencing the most valuable type-strain genomes for metagenomic binning, comparative biology and taxonomic classification.</title>
        <authorList>
            <person name="Goeker M."/>
        </authorList>
    </citation>
    <scope>NUCLEOTIDE SEQUENCE [LARGE SCALE GENOMIC DNA]</scope>
    <source>
        <strain evidence="2 3">DSM 11275</strain>
    </source>
</reference>
<dbReference type="PANTHER" id="PTHR11102:SF160">
    <property type="entry name" value="ERAD-ASSOCIATED E3 UBIQUITIN-PROTEIN LIGASE COMPONENT HRD3"/>
    <property type="match status" value="1"/>
</dbReference>
<dbReference type="Proteomes" id="UP000539075">
    <property type="component" value="Unassembled WGS sequence"/>
</dbReference>
<dbReference type="InterPro" id="IPR006597">
    <property type="entry name" value="Sel1-like"/>
</dbReference>
<comment type="caution">
    <text evidence="2">The sequence shown here is derived from an EMBL/GenBank/DDBJ whole genome shotgun (WGS) entry which is preliminary data.</text>
</comment>
<evidence type="ECO:0000256" key="1">
    <source>
        <dbReference type="SAM" id="SignalP"/>
    </source>
</evidence>
<dbReference type="AlphaFoldDB" id="A0A7W8FE46"/>
<sequence>MKKKCAAIFLTMAVFLFSALTAGAQPVDQVEKKLDEAWTAYNIGQYPKVLQLVQPLASDGNARAQIILGRCYENGLGVPQDMEMAAKWFRLAAEQNNSEAQVLLAYQYELGVGVPKNDATVVDLMTRAANAGNAEALFNLALYHGQGKYGFAKNPTESFRLAKIAADHGYAQAERYVGACYEFGVGVPENKAEAQIWYGKAKAQGLEEDGNVFNFVREYTMP</sequence>
<dbReference type="SUPFAM" id="SSF81901">
    <property type="entry name" value="HCP-like"/>
    <property type="match status" value="1"/>
</dbReference>
<organism evidence="2 3">
    <name type="scientific">Desulfovibrio intestinalis</name>
    <dbReference type="NCBI Taxonomy" id="58621"/>
    <lineage>
        <taxon>Bacteria</taxon>
        <taxon>Pseudomonadati</taxon>
        <taxon>Thermodesulfobacteriota</taxon>
        <taxon>Desulfovibrionia</taxon>
        <taxon>Desulfovibrionales</taxon>
        <taxon>Desulfovibrionaceae</taxon>
        <taxon>Desulfovibrio</taxon>
    </lineage>
</organism>
<dbReference type="PANTHER" id="PTHR11102">
    <property type="entry name" value="SEL-1-LIKE PROTEIN"/>
    <property type="match status" value="1"/>
</dbReference>
<accession>A0A7W8FE46</accession>
<dbReference type="EMBL" id="JACHGO010000001">
    <property type="protein sequence ID" value="MBB5142398.1"/>
    <property type="molecule type" value="Genomic_DNA"/>
</dbReference>
<dbReference type="Pfam" id="PF08238">
    <property type="entry name" value="Sel1"/>
    <property type="match status" value="4"/>
</dbReference>
<dbReference type="InterPro" id="IPR011990">
    <property type="entry name" value="TPR-like_helical_dom_sf"/>
</dbReference>
<evidence type="ECO:0000313" key="3">
    <source>
        <dbReference type="Proteomes" id="UP000539075"/>
    </source>
</evidence>
<dbReference type="InterPro" id="IPR050767">
    <property type="entry name" value="Sel1_AlgK"/>
</dbReference>